<reference evidence="18 19" key="1">
    <citation type="submission" date="2023-09" db="EMBL/GenBank/DDBJ databases">
        <authorList>
            <person name="Qi X."/>
        </authorList>
    </citation>
    <scope>NUCLEOTIDE SEQUENCE [LARGE SCALE GENOMIC DNA]</scope>
    <source>
        <strain evidence="18 19">S1-1</strain>
    </source>
</reference>
<accession>A0ABZ0GTE5</accession>
<comment type="catalytic activity">
    <reaction evidence="14">
        <text>2 nitric oxide + NADPH + 2 O2 = 2 nitrate + NADP(+) + H(+)</text>
        <dbReference type="Rhea" id="RHEA:19465"/>
        <dbReference type="ChEBI" id="CHEBI:15378"/>
        <dbReference type="ChEBI" id="CHEBI:15379"/>
        <dbReference type="ChEBI" id="CHEBI:16480"/>
        <dbReference type="ChEBI" id="CHEBI:17632"/>
        <dbReference type="ChEBI" id="CHEBI:57783"/>
        <dbReference type="ChEBI" id="CHEBI:58349"/>
        <dbReference type="EC" id="1.14.12.17"/>
    </reaction>
</comment>
<evidence type="ECO:0000256" key="14">
    <source>
        <dbReference type="ARBA" id="ARBA00049433"/>
    </source>
</evidence>
<evidence type="ECO:0000256" key="6">
    <source>
        <dbReference type="ARBA" id="ARBA00022621"/>
    </source>
</evidence>
<dbReference type="Pfam" id="PF00970">
    <property type="entry name" value="FAD_binding_6"/>
    <property type="match status" value="1"/>
</dbReference>
<dbReference type="EC" id="1.14.12.17" evidence="3"/>
<proteinExistence type="inferred from homology"/>
<name>A0ABZ0GTE5_9GAMM</name>
<dbReference type="InterPro" id="IPR008333">
    <property type="entry name" value="Cbr1-like_FAD-bd_dom"/>
</dbReference>
<evidence type="ECO:0000256" key="10">
    <source>
        <dbReference type="ARBA" id="ARBA00023027"/>
    </source>
</evidence>
<dbReference type="PANTHER" id="PTHR43396">
    <property type="entry name" value="FLAVOHEMOPROTEIN"/>
    <property type="match status" value="1"/>
</dbReference>
<dbReference type="Pfam" id="PF00175">
    <property type="entry name" value="NAD_binding_1"/>
    <property type="match status" value="1"/>
</dbReference>
<dbReference type="NCBIfam" id="NF009805">
    <property type="entry name" value="PRK13289.1"/>
    <property type="match status" value="1"/>
</dbReference>
<evidence type="ECO:0000313" key="18">
    <source>
        <dbReference type="EMBL" id="WOH38646.1"/>
    </source>
</evidence>
<evidence type="ECO:0000256" key="8">
    <source>
        <dbReference type="ARBA" id="ARBA00022857"/>
    </source>
</evidence>
<dbReference type="InterPro" id="IPR012292">
    <property type="entry name" value="Globin/Proto"/>
</dbReference>
<dbReference type="InterPro" id="IPR039261">
    <property type="entry name" value="FNR_nucleotide-bd"/>
</dbReference>
<comment type="function">
    <text evidence="11">Is involved in NO detoxification in an aerobic process, termed nitric oxide dioxygenase (NOD) reaction that utilizes O(2) and NAD(P)H to convert NO to nitrate, which protects the bacterium from various noxious nitrogen compounds. Therefore, plays a central role in the inducible response to nitrosative stress.</text>
</comment>
<dbReference type="InterPro" id="IPR000971">
    <property type="entry name" value="Globin"/>
</dbReference>
<dbReference type="Proteomes" id="UP001301442">
    <property type="component" value="Chromosome"/>
</dbReference>
<evidence type="ECO:0000256" key="1">
    <source>
        <dbReference type="ARBA" id="ARBA00001970"/>
    </source>
</evidence>
<keyword evidence="8" id="KW-0521">NADP</keyword>
<keyword evidence="15" id="KW-0813">Transport</keyword>
<dbReference type="Gene3D" id="3.40.50.80">
    <property type="entry name" value="Nucleotide-binding domain of ferredoxin-NADP reductase (FNR) module"/>
    <property type="match status" value="1"/>
</dbReference>
<dbReference type="Gene3D" id="2.40.30.10">
    <property type="entry name" value="Translation factors"/>
    <property type="match status" value="1"/>
</dbReference>
<keyword evidence="5 15" id="KW-0349">Heme</keyword>
<evidence type="ECO:0000256" key="7">
    <source>
        <dbReference type="ARBA" id="ARBA00022723"/>
    </source>
</evidence>
<dbReference type="SUPFAM" id="SSF52343">
    <property type="entry name" value="Ferredoxin reductase-like, C-terminal NADP-linked domain"/>
    <property type="match status" value="1"/>
</dbReference>
<evidence type="ECO:0000256" key="4">
    <source>
        <dbReference type="ARBA" id="ARBA00022575"/>
    </source>
</evidence>
<dbReference type="InterPro" id="IPR009050">
    <property type="entry name" value="Globin-like_sf"/>
</dbReference>
<evidence type="ECO:0000256" key="5">
    <source>
        <dbReference type="ARBA" id="ARBA00022617"/>
    </source>
</evidence>
<keyword evidence="6 15" id="KW-0561">Oxygen transport</keyword>
<evidence type="ECO:0000256" key="11">
    <source>
        <dbReference type="ARBA" id="ARBA00025094"/>
    </source>
</evidence>
<comment type="catalytic activity">
    <reaction evidence="13">
        <text>2 nitric oxide + NADH + 2 O2 = 2 nitrate + NAD(+) + H(+)</text>
        <dbReference type="Rhea" id="RHEA:19469"/>
        <dbReference type="ChEBI" id="CHEBI:15378"/>
        <dbReference type="ChEBI" id="CHEBI:15379"/>
        <dbReference type="ChEBI" id="CHEBI:16480"/>
        <dbReference type="ChEBI" id="CHEBI:17632"/>
        <dbReference type="ChEBI" id="CHEBI:57540"/>
        <dbReference type="ChEBI" id="CHEBI:57945"/>
        <dbReference type="EC" id="1.14.12.17"/>
    </reaction>
</comment>
<dbReference type="EMBL" id="CP136600">
    <property type="protein sequence ID" value="WOH38646.1"/>
    <property type="molecule type" value="Genomic_DNA"/>
</dbReference>
<dbReference type="Gene3D" id="1.10.490.10">
    <property type="entry name" value="Globins"/>
    <property type="match status" value="1"/>
</dbReference>
<dbReference type="PROSITE" id="PS01033">
    <property type="entry name" value="GLOBIN"/>
    <property type="match status" value="1"/>
</dbReference>
<comment type="cofactor">
    <cofactor evidence="1">
        <name>heme b</name>
        <dbReference type="ChEBI" id="CHEBI:60344"/>
    </cofactor>
</comment>
<keyword evidence="18" id="KW-0560">Oxidoreductase</keyword>
<keyword evidence="4" id="KW-0216">Detoxification</keyword>
<evidence type="ECO:0000256" key="3">
    <source>
        <dbReference type="ARBA" id="ARBA00012229"/>
    </source>
</evidence>
<dbReference type="InterPro" id="IPR017938">
    <property type="entry name" value="Riboflavin_synthase-like_b-brl"/>
</dbReference>
<keyword evidence="10" id="KW-0520">NAD</keyword>
<feature type="domain" description="FAD-binding FR-type" evidence="17">
    <location>
        <begin position="152"/>
        <end position="260"/>
    </location>
</feature>
<keyword evidence="19" id="KW-1185">Reference proteome</keyword>
<dbReference type="CDD" id="cd06184">
    <property type="entry name" value="flavohem_like_fad_nad_binding"/>
    <property type="match status" value="1"/>
</dbReference>
<gene>
    <name evidence="18" type="primary">hmpA</name>
    <name evidence="18" type="ORF">RI844_05345</name>
</gene>
<feature type="domain" description="Globin" evidence="16">
    <location>
        <begin position="1"/>
        <end position="138"/>
    </location>
</feature>
<evidence type="ECO:0000313" key="19">
    <source>
        <dbReference type="Proteomes" id="UP001301442"/>
    </source>
</evidence>
<dbReference type="Pfam" id="PF00042">
    <property type="entry name" value="Globin"/>
    <property type="match status" value="1"/>
</dbReference>
<dbReference type="PANTHER" id="PTHR43396:SF3">
    <property type="entry name" value="FLAVOHEMOPROTEIN"/>
    <property type="match status" value="1"/>
</dbReference>
<keyword evidence="9" id="KW-0408">Iron</keyword>
<protein>
    <recommendedName>
        <fullName evidence="3">nitric oxide dioxygenase</fullName>
        <ecNumber evidence="3">1.14.12.17</ecNumber>
    </recommendedName>
</protein>
<dbReference type="SUPFAM" id="SSF46458">
    <property type="entry name" value="Globin-like"/>
    <property type="match status" value="1"/>
</dbReference>
<dbReference type="PROSITE" id="PS51384">
    <property type="entry name" value="FAD_FR"/>
    <property type="match status" value="1"/>
</dbReference>
<dbReference type="GO" id="GO:0008941">
    <property type="term" value="F:nitric oxide dioxygenase NAD(P)H activity"/>
    <property type="evidence" value="ECO:0007669"/>
    <property type="project" value="UniProtKB-EC"/>
</dbReference>
<evidence type="ECO:0000259" key="17">
    <source>
        <dbReference type="PROSITE" id="PS51384"/>
    </source>
</evidence>
<evidence type="ECO:0000256" key="15">
    <source>
        <dbReference type="RuleBase" id="RU000356"/>
    </source>
</evidence>
<organism evidence="18 19">
    <name type="scientific">Thalassotalea fonticola</name>
    <dbReference type="NCBI Taxonomy" id="3065649"/>
    <lineage>
        <taxon>Bacteria</taxon>
        <taxon>Pseudomonadati</taxon>
        <taxon>Pseudomonadota</taxon>
        <taxon>Gammaproteobacteria</taxon>
        <taxon>Alteromonadales</taxon>
        <taxon>Colwelliaceae</taxon>
        <taxon>Thalassotalea</taxon>
    </lineage>
</organism>
<dbReference type="PRINTS" id="PR00410">
    <property type="entry name" value="PHEHYDRXLASE"/>
</dbReference>
<comment type="similarity">
    <text evidence="2">In the C-terminal section; belongs to the flavoprotein pyridine nucleotide cytochrome reductase family.</text>
</comment>
<dbReference type="InterPro" id="IPR001433">
    <property type="entry name" value="OxRdtase_FAD/NAD-bd"/>
</dbReference>
<comment type="cofactor">
    <cofactor evidence="12">
        <name>[2Fe-2S] cluster</name>
        <dbReference type="ChEBI" id="CHEBI:190135"/>
    </cofactor>
</comment>
<evidence type="ECO:0000256" key="9">
    <source>
        <dbReference type="ARBA" id="ARBA00023004"/>
    </source>
</evidence>
<keyword evidence="7" id="KW-0479">Metal-binding</keyword>
<evidence type="ECO:0000259" key="16">
    <source>
        <dbReference type="PROSITE" id="PS01033"/>
    </source>
</evidence>
<evidence type="ECO:0000256" key="12">
    <source>
        <dbReference type="ARBA" id="ARBA00034078"/>
    </source>
</evidence>
<sequence>MLTDAHITIIKSTIPLLENAGPELTSYFYKRMFSQNPELQDIFNMSNQHTGRQQVALFEAIAAYAKNIENLLVLTTAVERIANKHTSFNIQADHYAIVGHHLIETLRELAPEAFTSEVEEAWGSAYQFLAQIFIKREDEIYQTNANTTGGWTGKRAFKIIDKIIESKLVKSFILEPVDKQPVIDFTPGQYLGVEVIPTGSDYKEIRQYSLSDKPNGKTYRISVKRETIGVPGIVSNFLHDGIAIGDVINVNAPAGDFFFVDRAAPVVLLSAGVGITPMQSMLETLAQNNYQFPVHYLHACENEEQHSFNQRVQSLTADKNWQQTTWYRDEISENKNIEHGVMDFSSKSLPLSDGDFYLCGPIGFMQFAKQQLLTLGVCETRVHYEVFGPHASL</sequence>
<evidence type="ECO:0000256" key="13">
    <source>
        <dbReference type="ARBA" id="ARBA00048649"/>
    </source>
</evidence>
<evidence type="ECO:0000256" key="2">
    <source>
        <dbReference type="ARBA" id="ARBA00006401"/>
    </source>
</evidence>
<comment type="similarity">
    <text evidence="15">Belongs to the globin family.</text>
</comment>
<dbReference type="SUPFAM" id="SSF63380">
    <property type="entry name" value="Riboflavin synthase domain-like"/>
    <property type="match status" value="1"/>
</dbReference>
<dbReference type="RefSeq" id="WP_348397415.1">
    <property type="nucleotide sequence ID" value="NZ_CP136600.1"/>
</dbReference>
<dbReference type="InterPro" id="IPR017927">
    <property type="entry name" value="FAD-bd_FR_type"/>
</dbReference>